<dbReference type="PANTHER" id="PTHR33376">
    <property type="match status" value="1"/>
</dbReference>
<dbReference type="NCBIfam" id="TIGR00787">
    <property type="entry name" value="dctP"/>
    <property type="match status" value="1"/>
</dbReference>
<comment type="similarity">
    <text evidence="1">Belongs to the bacterial solute-binding protein 7 family.</text>
</comment>
<accession>A0AAU7LP41</accession>
<protein>
    <submittedName>
        <fullName evidence="5">TRAP transporter substrate-binding protein</fullName>
    </submittedName>
</protein>
<dbReference type="GO" id="GO:0030288">
    <property type="term" value="C:outer membrane-bounded periplasmic space"/>
    <property type="evidence" value="ECO:0007669"/>
    <property type="project" value="InterPro"/>
</dbReference>
<dbReference type="NCBIfam" id="NF037995">
    <property type="entry name" value="TRAP_S1"/>
    <property type="match status" value="1"/>
</dbReference>
<dbReference type="Gene3D" id="3.40.190.170">
    <property type="entry name" value="Bacterial extracellular solute-binding protein, family 7"/>
    <property type="match status" value="1"/>
</dbReference>
<dbReference type="Pfam" id="PF03480">
    <property type="entry name" value="DctP"/>
    <property type="match status" value="1"/>
</dbReference>
<dbReference type="InterPro" id="IPR018389">
    <property type="entry name" value="DctP_fam"/>
</dbReference>
<proteinExistence type="inferred from homology"/>
<keyword evidence="3 4" id="KW-0732">Signal</keyword>
<dbReference type="PIRSF" id="PIRSF006470">
    <property type="entry name" value="DctB"/>
    <property type="match status" value="1"/>
</dbReference>
<dbReference type="RefSeq" id="WP_349276891.1">
    <property type="nucleotide sequence ID" value="NZ_CBCSCU010000022.1"/>
</dbReference>
<name>A0AAU7LP41_9BURK</name>
<evidence type="ECO:0000256" key="3">
    <source>
        <dbReference type="ARBA" id="ARBA00022729"/>
    </source>
</evidence>
<evidence type="ECO:0000256" key="1">
    <source>
        <dbReference type="ARBA" id="ARBA00009023"/>
    </source>
</evidence>
<evidence type="ECO:0000256" key="2">
    <source>
        <dbReference type="ARBA" id="ARBA00022448"/>
    </source>
</evidence>
<feature type="signal peptide" evidence="4">
    <location>
        <begin position="1"/>
        <end position="23"/>
    </location>
</feature>
<sequence>MKRLVLKTIVAAVAFAAFGIASAQERTIKFTTQNPEGHPLVMGMHKFADLVAAKSGGKIKVNLFPGGVLGGDGPVISAMQGGTIEMASMNTSYLAGQVKEFAVFDFPFMFSNSKEADAVVDGPFGKQMHAKLDAKGLIGLTYWELGFRNITNNKRAIVKVEDIAGLKLRVIPTPINVDWVKTLGANPTPMTFGEVYSALEQGAIDGQENPLTVIAANKLFEVQKYLTLTNHQYNPQSVLISKKFWDTLSPAEKKIISDAAAESTVYQRQQARAQATTALEAVKKGGMQVTELAPAEVDKLREKMRPVVAKFAVSVGQETVKGLQDALAQARASK</sequence>
<dbReference type="EMBL" id="CP157675">
    <property type="protein sequence ID" value="XBP68773.1"/>
    <property type="molecule type" value="Genomic_DNA"/>
</dbReference>
<organism evidence="5">
    <name type="scientific">Polaromonas hydrogenivorans</name>
    <dbReference type="NCBI Taxonomy" id="335476"/>
    <lineage>
        <taxon>Bacteria</taxon>
        <taxon>Pseudomonadati</taxon>
        <taxon>Pseudomonadota</taxon>
        <taxon>Betaproteobacteria</taxon>
        <taxon>Burkholderiales</taxon>
        <taxon>Comamonadaceae</taxon>
        <taxon>Polaromonas</taxon>
    </lineage>
</organism>
<dbReference type="InterPro" id="IPR004682">
    <property type="entry name" value="TRAP_DctP"/>
</dbReference>
<reference evidence="5" key="1">
    <citation type="submission" date="2024-05" db="EMBL/GenBank/DDBJ databases">
        <authorList>
            <person name="Bunk B."/>
            <person name="Swiderski J."/>
            <person name="Sproer C."/>
            <person name="Thiel V."/>
        </authorList>
    </citation>
    <scope>NUCLEOTIDE SEQUENCE</scope>
    <source>
        <strain evidence="5">DSM 17735</strain>
    </source>
</reference>
<dbReference type="PANTHER" id="PTHR33376:SF7">
    <property type="entry name" value="C4-DICARBOXYLATE-BINDING PROTEIN DCTB"/>
    <property type="match status" value="1"/>
</dbReference>
<feature type="chain" id="PRO_5043515342" evidence="4">
    <location>
        <begin position="24"/>
        <end position="334"/>
    </location>
</feature>
<keyword evidence="2" id="KW-0813">Transport</keyword>
<evidence type="ECO:0000313" key="5">
    <source>
        <dbReference type="EMBL" id="XBP68773.1"/>
    </source>
</evidence>
<dbReference type="InterPro" id="IPR038404">
    <property type="entry name" value="TRAP_DctP_sf"/>
</dbReference>
<dbReference type="CDD" id="cd13679">
    <property type="entry name" value="PBP2_TRAP_YiaO_like"/>
    <property type="match status" value="1"/>
</dbReference>
<dbReference type="AlphaFoldDB" id="A0AAU7LP41"/>
<evidence type="ECO:0000256" key="4">
    <source>
        <dbReference type="SAM" id="SignalP"/>
    </source>
</evidence>
<dbReference type="GO" id="GO:0055085">
    <property type="term" value="P:transmembrane transport"/>
    <property type="evidence" value="ECO:0007669"/>
    <property type="project" value="InterPro"/>
</dbReference>
<gene>
    <name evidence="5" type="ORF">ABLV49_12740</name>
</gene>